<sequence>MLELPIDIENLSPNQRKIADYIEKNGQRILLMTEQEIADEVKLSIASVSRFWKAAGYRNLKDFKQRMKDRLEVTPAKKLSRTLDHIEGAGFEPQQQLLQISVQHIEETMKHFDHNQFQQAVQTISAGRRIYLYGPGPSKGLAELMHFRMSRFGLDMRYMPASGHDIYETLLHVTQEDVIVLFGFIRMLPEARVIYDYAAKTGCKTILITDRLVSDFTGKDGVSLYASRGEVWEFHSMIAPLFIVENLIIGVGMKNKEQSLSMLEELSMLRKTYEGIIPRT</sequence>
<dbReference type="Gene3D" id="1.10.10.10">
    <property type="entry name" value="Winged helix-like DNA-binding domain superfamily/Winged helix DNA-binding domain"/>
    <property type="match status" value="1"/>
</dbReference>
<dbReference type="InterPro" id="IPR035472">
    <property type="entry name" value="RpiR-like_SIS"/>
</dbReference>
<dbReference type="SUPFAM" id="SSF46689">
    <property type="entry name" value="Homeodomain-like"/>
    <property type="match status" value="1"/>
</dbReference>
<keyword evidence="2" id="KW-0238">DNA-binding</keyword>
<feature type="domain" description="HTH rpiR-type" evidence="4">
    <location>
        <begin position="1"/>
        <end position="74"/>
    </location>
</feature>
<dbReference type="Proteomes" id="UP001596250">
    <property type="component" value="Unassembled WGS sequence"/>
</dbReference>
<dbReference type="PANTHER" id="PTHR30514:SF18">
    <property type="entry name" value="RPIR-FAMILY TRANSCRIPTIONAL REGULATOR"/>
    <property type="match status" value="1"/>
</dbReference>
<name>A0ABW1IP69_9BACL</name>
<protein>
    <submittedName>
        <fullName evidence="5">MurR/RpiR family transcriptional regulator</fullName>
    </submittedName>
</protein>
<dbReference type="InterPro" id="IPR047640">
    <property type="entry name" value="RpiR-like"/>
</dbReference>
<dbReference type="PROSITE" id="PS51071">
    <property type="entry name" value="HTH_RPIR"/>
    <property type="match status" value="1"/>
</dbReference>
<evidence type="ECO:0000256" key="3">
    <source>
        <dbReference type="ARBA" id="ARBA00023163"/>
    </source>
</evidence>
<evidence type="ECO:0000259" key="4">
    <source>
        <dbReference type="PROSITE" id="PS51071"/>
    </source>
</evidence>
<keyword evidence="3" id="KW-0804">Transcription</keyword>
<dbReference type="InterPro" id="IPR000281">
    <property type="entry name" value="HTH_RpiR"/>
</dbReference>
<dbReference type="InterPro" id="IPR009057">
    <property type="entry name" value="Homeodomain-like_sf"/>
</dbReference>
<reference evidence="6" key="1">
    <citation type="journal article" date="2019" name="Int. J. Syst. Evol. Microbiol.">
        <title>The Global Catalogue of Microorganisms (GCM) 10K type strain sequencing project: providing services to taxonomists for standard genome sequencing and annotation.</title>
        <authorList>
            <consortium name="The Broad Institute Genomics Platform"/>
            <consortium name="The Broad Institute Genome Sequencing Center for Infectious Disease"/>
            <person name="Wu L."/>
            <person name="Ma J."/>
        </authorList>
    </citation>
    <scope>NUCLEOTIDE SEQUENCE [LARGE SCALE GENOMIC DNA]</scope>
    <source>
        <strain evidence="6">CCM 8749</strain>
    </source>
</reference>
<evidence type="ECO:0000313" key="6">
    <source>
        <dbReference type="Proteomes" id="UP001596250"/>
    </source>
</evidence>
<dbReference type="PANTHER" id="PTHR30514">
    <property type="entry name" value="GLUCOKINASE"/>
    <property type="match status" value="1"/>
</dbReference>
<dbReference type="CDD" id="cd05013">
    <property type="entry name" value="SIS_RpiR"/>
    <property type="match status" value="1"/>
</dbReference>
<organism evidence="5 6">
    <name type="scientific">Marinicrinis lubricantis</name>
    <dbReference type="NCBI Taxonomy" id="2086470"/>
    <lineage>
        <taxon>Bacteria</taxon>
        <taxon>Bacillati</taxon>
        <taxon>Bacillota</taxon>
        <taxon>Bacilli</taxon>
        <taxon>Bacillales</taxon>
        <taxon>Paenibacillaceae</taxon>
    </lineage>
</organism>
<evidence type="ECO:0000256" key="1">
    <source>
        <dbReference type="ARBA" id="ARBA00023015"/>
    </source>
</evidence>
<dbReference type="Pfam" id="PF01418">
    <property type="entry name" value="HTH_6"/>
    <property type="match status" value="1"/>
</dbReference>
<accession>A0ABW1IP69</accession>
<dbReference type="Gene3D" id="3.40.50.10490">
    <property type="entry name" value="Glucose-6-phosphate isomerase like protein, domain 1"/>
    <property type="match status" value="1"/>
</dbReference>
<evidence type="ECO:0000256" key="2">
    <source>
        <dbReference type="ARBA" id="ARBA00023125"/>
    </source>
</evidence>
<dbReference type="EMBL" id="JBHSQV010000141">
    <property type="protein sequence ID" value="MFC5986895.1"/>
    <property type="molecule type" value="Genomic_DNA"/>
</dbReference>
<dbReference type="Pfam" id="PF01380">
    <property type="entry name" value="SIS"/>
    <property type="match status" value="1"/>
</dbReference>
<evidence type="ECO:0000313" key="5">
    <source>
        <dbReference type="EMBL" id="MFC5986895.1"/>
    </source>
</evidence>
<gene>
    <name evidence="5" type="ORF">ACFPXP_10755</name>
</gene>
<dbReference type="InterPro" id="IPR001347">
    <property type="entry name" value="SIS_dom"/>
</dbReference>
<dbReference type="SUPFAM" id="SSF53697">
    <property type="entry name" value="SIS domain"/>
    <property type="match status" value="1"/>
</dbReference>
<dbReference type="InterPro" id="IPR036388">
    <property type="entry name" value="WH-like_DNA-bd_sf"/>
</dbReference>
<proteinExistence type="predicted"/>
<dbReference type="RefSeq" id="WP_379894202.1">
    <property type="nucleotide sequence ID" value="NZ_CBCSCT010000065.1"/>
</dbReference>
<keyword evidence="1" id="KW-0805">Transcription regulation</keyword>
<keyword evidence="6" id="KW-1185">Reference proteome</keyword>
<dbReference type="InterPro" id="IPR046348">
    <property type="entry name" value="SIS_dom_sf"/>
</dbReference>
<comment type="caution">
    <text evidence="5">The sequence shown here is derived from an EMBL/GenBank/DDBJ whole genome shotgun (WGS) entry which is preliminary data.</text>
</comment>